<dbReference type="InterPro" id="IPR011009">
    <property type="entry name" value="Kinase-like_dom_sf"/>
</dbReference>
<accession>A0A1V2IG26</accession>
<keyword evidence="2" id="KW-1185">Reference proteome</keyword>
<comment type="caution">
    <text evidence="1">The sequence shown here is derived from an EMBL/GenBank/DDBJ whole genome shotgun (WGS) entry which is preliminary data.</text>
</comment>
<name>A0A1V2IG26_9ACTN</name>
<dbReference type="AlphaFoldDB" id="A0A1V2IG26"/>
<organism evidence="1 2">
    <name type="scientific">Pseudofrankia asymbiotica</name>
    <dbReference type="NCBI Taxonomy" id="1834516"/>
    <lineage>
        <taxon>Bacteria</taxon>
        <taxon>Bacillati</taxon>
        <taxon>Actinomycetota</taxon>
        <taxon>Actinomycetes</taxon>
        <taxon>Frankiales</taxon>
        <taxon>Frankiaceae</taxon>
        <taxon>Pseudofrankia</taxon>
    </lineage>
</organism>
<dbReference type="SUPFAM" id="SSF56112">
    <property type="entry name" value="Protein kinase-like (PK-like)"/>
    <property type="match status" value="1"/>
</dbReference>
<proteinExistence type="predicted"/>
<dbReference type="PROSITE" id="PS51257">
    <property type="entry name" value="PROKAR_LIPOPROTEIN"/>
    <property type="match status" value="1"/>
</dbReference>
<protein>
    <recommendedName>
        <fullName evidence="3">Aminoglycoside phosphotransferase</fullName>
    </recommendedName>
</protein>
<dbReference type="Proteomes" id="UP000188929">
    <property type="component" value="Unassembled WGS sequence"/>
</dbReference>
<sequence length="285" mass="29943">MRWDDLPGPVRAAVEAEIGPVGSSHPVPVGAGCDFAAVVDTATGPVFVKAVRGDGESWRVRSLRREAVNSQLAPGLAPQVLCTVDTGSWLAVGFEHVPGRAPVLRPGSVDLPLVAATVDQIAALPAPQLIPLAERWANPGWWPQVAEAVGDGWDVDTARRLAEHAPGLVVGDRLIHKDLHEGQMLIVGDRVRVVDWGSPAAGPGWVDAALLVIRLTGYGFSAAEAEAWAAGLRCWTVSPEALTAFACRTAGLWTFRAAGDPGGGNAWRAGLARRYAAGRMAALSR</sequence>
<reference evidence="2" key="1">
    <citation type="submission" date="2016-10" db="EMBL/GenBank/DDBJ databases">
        <title>Frankia sp. NRRL B-16386 Genome sequencing.</title>
        <authorList>
            <person name="Ghodhbane-Gtari F."/>
            <person name="Swanson E."/>
            <person name="Gueddou A."/>
            <person name="Hezbri K."/>
            <person name="Ktari K."/>
            <person name="Nouioui I."/>
            <person name="Morris K."/>
            <person name="Simpson S."/>
            <person name="Abebe-Akele F."/>
            <person name="Thomas K."/>
            <person name="Gtari M."/>
            <person name="Tisa L.S."/>
        </authorList>
    </citation>
    <scope>NUCLEOTIDE SEQUENCE [LARGE SCALE GENOMIC DNA]</scope>
    <source>
        <strain evidence="2">NRRL B-16386</strain>
    </source>
</reference>
<gene>
    <name evidence="1" type="ORF">BL253_09215</name>
</gene>
<dbReference type="EMBL" id="MOMC01000016">
    <property type="protein sequence ID" value="ONH31416.1"/>
    <property type="molecule type" value="Genomic_DNA"/>
</dbReference>
<evidence type="ECO:0008006" key="3">
    <source>
        <dbReference type="Google" id="ProtNLM"/>
    </source>
</evidence>
<evidence type="ECO:0000313" key="2">
    <source>
        <dbReference type="Proteomes" id="UP000188929"/>
    </source>
</evidence>
<evidence type="ECO:0000313" key="1">
    <source>
        <dbReference type="EMBL" id="ONH31416.1"/>
    </source>
</evidence>
<dbReference type="STRING" id="1834516.BL253_09215"/>